<feature type="chain" id="PRO_5035806030" evidence="4">
    <location>
        <begin position="21"/>
        <end position="163"/>
    </location>
</feature>
<evidence type="ECO:0000256" key="2">
    <source>
        <dbReference type="ARBA" id="ARBA00022761"/>
    </source>
</evidence>
<protein>
    <submittedName>
        <fullName evidence="5">Uncharacterized protein</fullName>
    </submittedName>
</protein>
<dbReference type="InterPro" id="IPR002530">
    <property type="entry name" value="Zein"/>
</dbReference>
<evidence type="ECO:0000256" key="3">
    <source>
        <dbReference type="ARBA" id="ARBA00023129"/>
    </source>
</evidence>
<dbReference type="Proteomes" id="UP000823388">
    <property type="component" value="Chromosome 4K"/>
</dbReference>
<sequence>MAAKIFVLALLALSASAATAVFIPQCSSPLSAAAMATVPQYSPLTAVGSAHSFVQSYRQQQAFTTAISPLPVVLQQQLAFQHQIQAIATLQQQQQVLSHLFNQLAIVNPAAYWRQQQLLPFNQLAVANPAQQLLPFNQLSCIEPCRVLATTHHWGCLLLDYYL</sequence>
<accession>A0A8T0TNW9</accession>
<dbReference type="PANTHER" id="PTHR48199">
    <property type="entry name" value="ALPHA KAFIRIN"/>
    <property type="match status" value="1"/>
</dbReference>
<comment type="similarity">
    <text evidence="1">Belongs to the zein family.</text>
</comment>
<feature type="signal peptide" evidence="4">
    <location>
        <begin position="1"/>
        <end position="20"/>
    </location>
</feature>
<keyword evidence="2" id="KW-0758">Storage protein</keyword>
<evidence type="ECO:0000313" key="5">
    <source>
        <dbReference type="EMBL" id="KAG2610723.1"/>
    </source>
</evidence>
<dbReference type="InterPro" id="IPR051529">
    <property type="entry name" value="Seed_Storage_Prolamin"/>
</dbReference>
<keyword evidence="4" id="KW-0732">Signal</keyword>
<comment type="caution">
    <text evidence="5">The sequence shown here is derived from an EMBL/GenBank/DDBJ whole genome shotgun (WGS) entry which is preliminary data.</text>
</comment>
<organism evidence="5 6">
    <name type="scientific">Panicum virgatum</name>
    <name type="common">Blackwell switchgrass</name>
    <dbReference type="NCBI Taxonomy" id="38727"/>
    <lineage>
        <taxon>Eukaryota</taxon>
        <taxon>Viridiplantae</taxon>
        <taxon>Streptophyta</taxon>
        <taxon>Embryophyta</taxon>
        <taxon>Tracheophyta</taxon>
        <taxon>Spermatophyta</taxon>
        <taxon>Magnoliopsida</taxon>
        <taxon>Liliopsida</taxon>
        <taxon>Poales</taxon>
        <taxon>Poaceae</taxon>
        <taxon>PACMAD clade</taxon>
        <taxon>Panicoideae</taxon>
        <taxon>Panicodae</taxon>
        <taxon>Paniceae</taxon>
        <taxon>Panicinae</taxon>
        <taxon>Panicum</taxon>
        <taxon>Panicum sect. Hiantes</taxon>
    </lineage>
</organism>
<keyword evidence="6" id="KW-1185">Reference proteome</keyword>
<dbReference type="EMBL" id="CM029043">
    <property type="protein sequence ID" value="KAG2610723.1"/>
    <property type="molecule type" value="Genomic_DNA"/>
</dbReference>
<dbReference type="PANTHER" id="PTHR48199:SF1">
    <property type="entry name" value="ALPHA KAFIRIN"/>
    <property type="match status" value="1"/>
</dbReference>
<evidence type="ECO:0000256" key="4">
    <source>
        <dbReference type="SAM" id="SignalP"/>
    </source>
</evidence>
<evidence type="ECO:0000313" key="6">
    <source>
        <dbReference type="Proteomes" id="UP000823388"/>
    </source>
</evidence>
<reference evidence="5" key="1">
    <citation type="submission" date="2020-05" db="EMBL/GenBank/DDBJ databases">
        <title>WGS assembly of Panicum virgatum.</title>
        <authorList>
            <person name="Lovell J.T."/>
            <person name="Jenkins J."/>
            <person name="Shu S."/>
            <person name="Juenger T.E."/>
            <person name="Schmutz J."/>
        </authorList>
    </citation>
    <scope>NUCLEOTIDE SEQUENCE</scope>
    <source>
        <strain evidence="5">AP13</strain>
    </source>
</reference>
<dbReference type="AlphaFoldDB" id="A0A8T0TNW9"/>
<dbReference type="GO" id="GO:0045735">
    <property type="term" value="F:nutrient reservoir activity"/>
    <property type="evidence" value="ECO:0007669"/>
    <property type="project" value="UniProtKB-KW"/>
</dbReference>
<dbReference type="Pfam" id="PF01559">
    <property type="entry name" value="Zein"/>
    <property type="match status" value="1"/>
</dbReference>
<name>A0A8T0TNW9_PANVG</name>
<gene>
    <name evidence="5" type="ORF">PVAP13_4KG171800</name>
</gene>
<proteinExistence type="inferred from homology"/>
<evidence type="ECO:0000256" key="1">
    <source>
        <dbReference type="ARBA" id="ARBA00005777"/>
    </source>
</evidence>
<keyword evidence="3" id="KW-0708">Seed storage protein</keyword>